<dbReference type="PANTHER" id="PTHR13068:SF112">
    <property type="entry name" value="TRANSCRIPTION TERMINATION FACTOR 3, MITOCHONDRIAL"/>
    <property type="match status" value="1"/>
</dbReference>
<dbReference type="PANTHER" id="PTHR13068">
    <property type="entry name" value="CGI-12 PROTEIN-RELATED"/>
    <property type="match status" value="1"/>
</dbReference>
<evidence type="ECO:0000256" key="1">
    <source>
        <dbReference type="ARBA" id="ARBA00007692"/>
    </source>
</evidence>
<dbReference type="GO" id="GO:0003676">
    <property type="term" value="F:nucleic acid binding"/>
    <property type="evidence" value="ECO:0007669"/>
    <property type="project" value="InterPro"/>
</dbReference>
<dbReference type="ExpressionAtlas" id="Q8LJS6">
    <property type="expression patterns" value="baseline"/>
</dbReference>
<comment type="similarity">
    <text evidence="1">Belongs to the mTERF family.</text>
</comment>
<keyword evidence="3" id="KW-0809">Transit peptide</keyword>
<reference evidence="5" key="2">
    <citation type="journal article" date="2004" name="J. Biol. Chem.">
        <title>The nucleus-encoded protein MOC1 is essential for mitochondrial light acclimation in Chlamydomonas reinhardtii.</title>
        <authorList>
            <person name="Schonfeld C."/>
            <person name="Wobbe L."/>
            <person name="Borgstadt R."/>
            <person name="Kienast A."/>
            <person name="Nixon P.J."/>
            <person name="Kruse O."/>
        </authorList>
    </citation>
    <scope>NUCLEOTIDE SEQUENCE</scope>
</reference>
<dbReference type="SMART" id="SM00733">
    <property type="entry name" value="Mterf"/>
    <property type="match status" value="3"/>
</dbReference>
<evidence type="ECO:0000256" key="2">
    <source>
        <dbReference type="ARBA" id="ARBA00022472"/>
    </source>
</evidence>
<proteinExistence type="evidence at transcript level"/>
<keyword evidence="2" id="KW-0805">Transcription regulation</keyword>
<dbReference type="AlphaFoldDB" id="Q8LJS6"/>
<dbReference type="InterPro" id="IPR003690">
    <property type="entry name" value="MTERF"/>
</dbReference>
<dbReference type="Pfam" id="PF02536">
    <property type="entry name" value="mTERF"/>
    <property type="match status" value="1"/>
</dbReference>
<reference evidence="5" key="1">
    <citation type="submission" date="2002-07" db="EMBL/GenBank/DDBJ databases">
        <authorList>
            <person name="Schoenfeld C."/>
            <person name="Kruse O."/>
        </authorList>
    </citation>
    <scope>NUCLEOTIDE SEQUENCE</scope>
</reference>
<keyword evidence="2" id="KW-0806">Transcription termination</keyword>
<dbReference type="GO" id="GO:0006353">
    <property type="term" value="P:DNA-templated transcription termination"/>
    <property type="evidence" value="ECO:0007669"/>
    <property type="project" value="UniProtKB-KW"/>
</dbReference>
<dbReference type="Gene3D" id="1.25.70.10">
    <property type="entry name" value="Transcription termination factor 3, mitochondrial"/>
    <property type="match status" value="1"/>
</dbReference>
<evidence type="ECO:0000256" key="3">
    <source>
        <dbReference type="ARBA" id="ARBA00022946"/>
    </source>
</evidence>
<keyword evidence="2" id="KW-0804">Transcription</keyword>
<dbReference type="InterPro" id="IPR038538">
    <property type="entry name" value="MTERF_sf"/>
</dbReference>
<accession>Q8LJS6</accession>
<sequence>MQQQLYRQTIRHQHQLLHARGPSLASTSGRPCARPAGDSRRSLRCYSYTTGSSSLESHPVKRAFLSIGVSPNDLERAARLEPSVLAVDKLDRLHGMIDLLLGASLSPSDIGQVLLAYPQAFQLSLDRAREVLDFLRDDMHLSESQVRTVLTRYPSILNMNVKGQLRPQVAYLNSLGVGPESLPELVLSRPLVLGPGIDTVITFLKRLGVPRSQMHRMLRSCPLDYRVQFKSFSAAAPGGSSSSSSSGGMGRNYWRQGAGGAGRRMVDCWAPLAATAAAPRHVKCTSAVNILLLSGCSRLAYRPGRLPPARKAPGIGANMECAHVGAPRSPRWSLERVGDQQRRCIQASGLERLQRRMAAHTGPRRWACEWQGP</sequence>
<organism evidence="5">
    <name type="scientific">Chlamydomonas reinhardtii</name>
    <name type="common">Chlamydomonas smithii</name>
    <dbReference type="NCBI Taxonomy" id="3055"/>
    <lineage>
        <taxon>Eukaryota</taxon>
        <taxon>Viridiplantae</taxon>
        <taxon>Chlorophyta</taxon>
        <taxon>core chlorophytes</taxon>
        <taxon>Chlorophyceae</taxon>
        <taxon>CS clade</taxon>
        <taxon>Chlamydomonadales</taxon>
        <taxon>Chlamydomonadaceae</taxon>
        <taxon>Chlamydomonas</taxon>
    </lineage>
</organism>
<gene>
    <name evidence="5" type="primary">Moc1</name>
</gene>
<dbReference type="EMBL" id="AF531421">
    <property type="protein sequence ID" value="AAM96690.1"/>
    <property type="molecule type" value="mRNA"/>
</dbReference>
<evidence type="ECO:0000313" key="5">
    <source>
        <dbReference type="EMBL" id="AAM96690.1"/>
    </source>
</evidence>
<protein>
    <submittedName>
        <fullName evidence="5">MOC1</fullName>
    </submittedName>
</protein>
<evidence type="ECO:0000256" key="4">
    <source>
        <dbReference type="SAM" id="MobiDB-lite"/>
    </source>
</evidence>
<name>Q8LJS6_CHLRE</name>
<feature type="region of interest" description="Disordered" evidence="4">
    <location>
        <begin position="20"/>
        <end position="39"/>
    </location>
</feature>